<evidence type="ECO:0000256" key="5">
    <source>
        <dbReference type="ARBA" id="ARBA00022840"/>
    </source>
</evidence>
<feature type="transmembrane region" description="Helical" evidence="9">
    <location>
        <begin position="16"/>
        <end position="39"/>
    </location>
</feature>
<comment type="subcellular location">
    <subcellularLocation>
        <location evidence="1">Membrane</location>
        <topology evidence="1">Multi-pass membrane protein</topology>
    </subcellularLocation>
</comment>
<dbReference type="InterPro" id="IPR039421">
    <property type="entry name" value="Type_1_exporter"/>
</dbReference>
<dbReference type="InterPro" id="IPR011527">
    <property type="entry name" value="ABC1_TM_dom"/>
</dbReference>
<keyword evidence="3 9" id="KW-0812">Transmembrane</keyword>
<feature type="transmembrane region" description="Helical" evidence="9">
    <location>
        <begin position="165"/>
        <end position="184"/>
    </location>
</feature>
<comment type="similarity">
    <text evidence="8">Belongs to the ABC transporter superfamily. ABCB family. Heavy Metal importer (TC 3.A.1.210) subfamily.</text>
</comment>
<organism evidence="12 13">
    <name type="scientific">Meloidogyne incognita</name>
    <name type="common">Southern root-knot nematode worm</name>
    <name type="synonym">Oxyuris incognita</name>
    <dbReference type="NCBI Taxonomy" id="6306"/>
    <lineage>
        <taxon>Eukaryota</taxon>
        <taxon>Metazoa</taxon>
        <taxon>Ecdysozoa</taxon>
        <taxon>Nematoda</taxon>
        <taxon>Chromadorea</taxon>
        <taxon>Rhabditida</taxon>
        <taxon>Tylenchina</taxon>
        <taxon>Tylenchomorpha</taxon>
        <taxon>Tylenchoidea</taxon>
        <taxon>Meloidogynidae</taxon>
        <taxon>Meloidogyninae</taxon>
        <taxon>Meloidogyne</taxon>
        <taxon>Meloidogyne incognita group</taxon>
    </lineage>
</organism>
<dbReference type="InterPro" id="IPR003439">
    <property type="entry name" value="ABC_transporter-like_ATP-bd"/>
</dbReference>
<dbReference type="Pfam" id="PF00664">
    <property type="entry name" value="ABC_membrane"/>
    <property type="match status" value="1"/>
</dbReference>
<feature type="transmembrane region" description="Helical" evidence="9">
    <location>
        <begin position="105"/>
        <end position="124"/>
    </location>
</feature>
<reference evidence="13" key="1">
    <citation type="submission" date="2022-11" db="UniProtKB">
        <authorList>
            <consortium name="WormBaseParasite"/>
        </authorList>
    </citation>
    <scope>IDENTIFICATION</scope>
</reference>
<proteinExistence type="inferred from homology"/>
<evidence type="ECO:0000256" key="2">
    <source>
        <dbReference type="ARBA" id="ARBA00022448"/>
    </source>
</evidence>
<dbReference type="InterPro" id="IPR003593">
    <property type="entry name" value="AAA+_ATPase"/>
</dbReference>
<keyword evidence="7 9" id="KW-0472">Membrane</keyword>
<feature type="domain" description="ABC transmembrane type-1" evidence="11">
    <location>
        <begin position="224"/>
        <end position="517"/>
    </location>
</feature>
<feature type="transmembrane region" description="Helical" evidence="9">
    <location>
        <begin position="78"/>
        <end position="99"/>
    </location>
</feature>
<sequence>MDFCFPKSFWPPDLCAILIFYCVIMLILIITNSTSILFWKEVLPGQQILRSGYLKPIFYLDRVSLGSSQIGGLKEKKVLFGHLINAIFPLFGLFCLKHWLSLQSILLFILNSVFWSITCFRLWINRFKYDLPILLNISYSIVALISLIPFIFWRICFPNGVYESYFAIYVIGVGNTFFIFFSCITGRVLKRKDESAWVNGISWIIDIWPYIWPRKNIQLQLTVFACLFILAIGRAINVLIPLYSKWIVDVLSSKEPYFCWQLILIASIFKFLQGSGAQGGLLNTIRSFLWLRIQQYTTLEIEVDLLRHLHSLSLSWHLSRRTGEVLRIMEKGVDSMNTLLNYVLFNVLPSLLDIILASIFFFTNFNIYFGFLVLFTMIIYLIATVVISEWRISHRRAMNESDKMAGAIGVDSLINYETIKHYNAEELETQRYKKAYQIFQKAEYKANASLSALNFCQNFIIGFGLTSGCLLAAYFIVSHNIEGKMLSAGDYVLFTTYLLQLFGPLNFFGTIYRTIQRSFIDMENMRELLKQDIEIKDAIGAKELEAFPGRIEFCNVSFAYKTGHPVLSNLSFTVDPGQTIALVGPSGSGKTTIVRLLFRLYDVTDGQIKFNGTDIRMLKMFSLRSRIAIVPQDTVLFNDTIRYNIRYGRPTATDEEIEEAAKAAAIHNFITSHPDGYECLVGERGLKLSGGEKQRVAIARAVLKRPEYILLDEATSALDSKTERSIQQNLFELCNRRTCLIVAHRLSTVIHADKILVLKEGKIVETGSHEQLLENKGLYAEMWLLQNEKASGINLKMNNINNEEEINEK</sequence>
<dbReference type="InterPro" id="IPR036640">
    <property type="entry name" value="ABC1_TM_sf"/>
</dbReference>
<evidence type="ECO:0000259" key="11">
    <source>
        <dbReference type="PROSITE" id="PS50929"/>
    </source>
</evidence>
<protein>
    <submittedName>
        <fullName evidence="13">ATP-binding cassette sub-family B member 6, mitochondrial</fullName>
    </submittedName>
</protein>
<dbReference type="Gene3D" id="1.20.1560.10">
    <property type="entry name" value="ABC transporter type 1, transmembrane domain"/>
    <property type="match status" value="1"/>
</dbReference>
<dbReference type="GO" id="GO:0015439">
    <property type="term" value="F:ABC-type heme transporter activity"/>
    <property type="evidence" value="ECO:0007669"/>
    <property type="project" value="TreeGrafter"/>
</dbReference>
<dbReference type="GO" id="GO:0005524">
    <property type="term" value="F:ATP binding"/>
    <property type="evidence" value="ECO:0007669"/>
    <property type="project" value="UniProtKB-KW"/>
</dbReference>
<name>A0A914L183_MELIC</name>
<dbReference type="PROSITE" id="PS00211">
    <property type="entry name" value="ABC_TRANSPORTER_1"/>
    <property type="match status" value="1"/>
</dbReference>
<evidence type="ECO:0000256" key="7">
    <source>
        <dbReference type="ARBA" id="ARBA00023136"/>
    </source>
</evidence>
<keyword evidence="5" id="KW-0067">ATP-binding</keyword>
<dbReference type="SUPFAM" id="SSF52540">
    <property type="entry name" value="P-loop containing nucleoside triphosphate hydrolases"/>
    <property type="match status" value="1"/>
</dbReference>
<feature type="transmembrane region" description="Helical" evidence="9">
    <location>
        <begin position="131"/>
        <end position="153"/>
    </location>
</feature>
<dbReference type="SUPFAM" id="SSF90123">
    <property type="entry name" value="ABC transporter transmembrane region"/>
    <property type="match status" value="1"/>
</dbReference>
<dbReference type="InterPro" id="IPR027417">
    <property type="entry name" value="P-loop_NTPase"/>
</dbReference>
<feature type="domain" description="ABC transporter" evidence="10">
    <location>
        <begin position="551"/>
        <end position="785"/>
    </location>
</feature>
<dbReference type="GO" id="GO:0016887">
    <property type="term" value="F:ATP hydrolysis activity"/>
    <property type="evidence" value="ECO:0007669"/>
    <property type="project" value="InterPro"/>
</dbReference>
<dbReference type="InterPro" id="IPR017871">
    <property type="entry name" value="ABC_transporter-like_CS"/>
</dbReference>
<evidence type="ECO:0000256" key="9">
    <source>
        <dbReference type="SAM" id="Phobius"/>
    </source>
</evidence>
<evidence type="ECO:0000256" key="1">
    <source>
        <dbReference type="ARBA" id="ARBA00004141"/>
    </source>
</evidence>
<dbReference type="Pfam" id="PF00005">
    <property type="entry name" value="ABC_tran"/>
    <property type="match status" value="1"/>
</dbReference>
<keyword evidence="2" id="KW-0813">Transport</keyword>
<evidence type="ECO:0000256" key="8">
    <source>
        <dbReference type="ARBA" id="ARBA00024363"/>
    </source>
</evidence>
<evidence type="ECO:0000256" key="6">
    <source>
        <dbReference type="ARBA" id="ARBA00022989"/>
    </source>
</evidence>
<dbReference type="Gene3D" id="3.40.50.300">
    <property type="entry name" value="P-loop containing nucleotide triphosphate hydrolases"/>
    <property type="match status" value="1"/>
</dbReference>
<keyword evidence="6 9" id="KW-1133">Transmembrane helix</keyword>
<feature type="transmembrane region" description="Helical" evidence="9">
    <location>
        <begin position="497"/>
        <end position="515"/>
    </location>
</feature>
<accession>A0A914L183</accession>
<feature type="transmembrane region" description="Helical" evidence="9">
    <location>
        <begin position="219"/>
        <end position="243"/>
    </location>
</feature>
<dbReference type="PANTHER" id="PTHR24221">
    <property type="entry name" value="ATP-BINDING CASSETTE SUB-FAMILY B"/>
    <property type="match status" value="1"/>
</dbReference>
<dbReference type="PANTHER" id="PTHR24221:SF654">
    <property type="entry name" value="ATP-BINDING CASSETTE SUB-FAMILY B MEMBER 6"/>
    <property type="match status" value="1"/>
</dbReference>
<evidence type="ECO:0000313" key="13">
    <source>
        <dbReference type="WBParaSite" id="Minc3s00218g07842"/>
    </source>
</evidence>
<evidence type="ECO:0000259" key="10">
    <source>
        <dbReference type="PROSITE" id="PS50893"/>
    </source>
</evidence>
<evidence type="ECO:0000256" key="3">
    <source>
        <dbReference type="ARBA" id="ARBA00022692"/>
    </source>
</evidence>
<dbReference type="SMART" id="SM00382">
    <property type="entry name" value="AAA"/>
    <property type="match status" value="1"/>
</dbReference>
<dbReference type="AlphaFoldDB" id="A0A914L183"/>
<evidence type="ECO:0000313" key="12">
    <source>
        <dbReference type="Proteomes" id="UP000887563"/>
    </source>
</evidence>
<dbReference type="WBParaSite" id="Minc3s00218g07842">
    <property type="protein sequence ID" value="Minc3s00218g07842"/>
    <property type="gene ID" value="Minc3s00218g07842"/>
</dbReference>
<dbReference type="Proteomes" id="UP000887563">
    <property type="component" value="Unplaced"/>
</dbReference>
<keyword evidence="12" id="KW-1185">Reference proteome</keyword>
<dbReference type="FunFam" id="3.40.50.300:FF:000186">
    <property type="entry name" value="ATP-binding cassette sub-family B member 7, mitochondrial"/>
    <property type="match status" value="1"/>
</dbReference>
<dbReference type="PROSITE" id="PS50929">
    <property type="entry name" value="ABC_TM1F"/>
    <property type="match status" value="1"/>
</dbReference>
<evidence type="ECO:0000256" key="4">
    <source>
        <dbReference type="ARBA" id="ARBA00022741"/>
    </source>
</evidence>
<keyword evidence="4" id="KW-0547">Nucleotide-binding</keyword>
<feature type="transmembrane region" description="Helical" evidence="9">
    <location>
        <begin position="367"/>
        <end position="388"/>
    </location>
</feature>
<dbReference type="GO" id="GO:0005774">
    <property type="term" value="C:vacuolar membrane"/>
    <property type="evidence" value="ECO:0007669"/>
    <property type="project" value="TreeGrafter"/>
</dbReference>
<feature type="transmembrane region" description="Helical" evidence="9">
    <location>
        <begin position="459"/>
        <end position="477"/>
    </location>
</feature>
<dbReference type="GO" id="GO:0020037">
    <property type="term" value="F:heme binding"/>
    <property type="evidence" value="ECO:0007669"/>
    <property type="project" value="TreeGrafter"/>
</dbReference>
<feature type="transmembrane region" description="Helical" evidence="9">
    <location>
        <begin position="339"/>
        <end position="361"/>
    </location>
</feature>
<dbReference type="PROSITE" id="PS50893">
    <property type="entry name" value="ABC_TRANSPORTER_2"/>
    <property type="match status" value="1"/>
</dbReference>